<dbReference type="PANTHER" id="PTHR43702:SF3">
    <property type="entry name" value="PROTEIN TSGA"/>
    <property type="match status" value="1"/>
</dbReference>
<feature type="transmembrane region" description="Helical" evidence="6">
    <location>
        <begin position="17"/>
        <end position="36"/>
    </location>
</feature>
<evidence type="ECO:0000256" key="3">
    <source>
        <dbReference type="ARBA" id="ARBA00022692"/>
    </source>
</evidence>
<dbReference type="Pfam" id="PF07690">
    <property type="entry name" value="MFS_1"/>
    <property type="match status" value="1"/>
</dbReference>
<evidence type="ECO:0000313" key="8">
    <source>
        <dbReference type="Proteomes" id="UP000005010"/>
    </source>
</evidence>
<protein>
    <submittedName>
        <fullName evidence="7">Glucose/galactose transporter</fullName>
    </submittedName>
</protein>
<organism evidence="7 8">
    <name type="scientific">Helicobacter cetorum (strain ATCC BAA-429 / MIT 00-7128)</name>
    <dbReference type="NCBI Taxonomy" id="182217"/>
    <lineage>
        <taxon>Bacteria</taxon>
        <taxon>Pseudomonadati</taxon>
        <taxon>Campylobacterota</taxon>
        <taxon>Epsilonproteobacteria</taxon>
        <taxon>Campylobacterales</taxon>
        <taxon>Helicobacteraceae</taxon>
        <taxon>Helicobacter</taxon>
    </lineage>
</organism>
<dbReference type="HOGENOM" id="CLU_028452_2_2_7"/>
<dbReference type="SUPFAM" id="SSF103473">
    <property type="entry name" value="MFS general substrate transporter"/>
    <property type="match status" value="1"/>
</dbReference>
<gene>
    <name evidence="7" type="ordered locus">HCW_05555</name>
</gene>
<dbReference type="EMBL" id="CP003479">
    <property type="protein sequence ID" value="AFI04373.1"/>
    <property type="molecule type" value="Genomic_DNA"/>
</dbReference>
<feature type="transmembrane region" description="Helical" evidence="6">
    <location>
        <begin position="48"/>
        <end position="73"/>
    </location>
</feature>
<dbReference type="KEGG" id="hce:HCW_05555"/>
<dbReference type="PANTHER" id="PTHR43702">
    <property type="entry name" value="L-FUCOSE-PROTON SYMPORTER"/>
    <property type="match status" value="1"/>
</dbReference>
<name>I0EN54_HELC0</name>
<evidence type="ECO:0000256" key="6">
    <source>
        <dbReference type="SAM" id="Phobius"/>
    </source>
</evidence>
<feature type="transmembrane region" description="Helical" evidence="6">
    <location>
        <begin position="355"/>
        <end position="373"/>
    </location>
</feature>
<dbReference type="Gene3D" id="1.20.1250.20">
    <property type="entry name" value="MFS general substrate transporter like domains"/>
    <property type="match status" value="2"/>
</dbReference>
<dbReference type="InterPro" id="IPR036259">
    <property type="entry name" value="MFS_trans_sf"/>
</dbReference>
<dbReference type="InterPro" id="IPR050375">
    <property type="entry name" value="MFS_TsgA-like"/>
</dbReference>
<reference evidence="8" key="1">
    <citation type="submission" date="2012-04" db="EMBL/GenBank/DDBJ databases">
        <title>Complete genome sequence of Helicobacter cetorum strain MIT 00-7128.</title>
        <authorList>
            <person name="Kersulyte D."/>
            <person name="Berg D.E."/>
        </authorList>
    </citation>
    <scope>NUCLEOTIDE SEQUENCE [LARGE SCALE GENOMIC DNA]</scope>
    <source>
        <strain evidence="8">MIT 00-7128</strain>
    </source>
</reference>
<feature type="transmembrane region" description="Helical" evidence="6">
    <location>
        <begin position="265"/>
        <end position="284"/>
    </location>
</feature>
<comment type="subcellular location">
    <subcellularLocation>
        <location evidence="1">Cell inner membrane</location>
        <topology evidence="1">Multi-pass membrane protein</topology>
    </subcellularLocation>
</comment>
<dbReference type="GO" id="GO:0022857">
    <property type="term" value="F:transmembrane transporter activity"/>
    <property type="evidence" value="ECO:0007669"/>
    <property type="project" value="InterPro"/>
</dbReference>
<keyword evidence="3 6" id="KW-0812">Transmembrane</keyword>
<feature type="transmembrane region" description="Helical" evidence="6">
    <location>
        <begin position="290"/>
        <end position="312"/>
    </location>
</feature>
<proteinExistence type="predicted"/>
<evidence type="ECO:0000313" key="7">
    <source>
        <dbReference type="EMBL" id="AFI04373.1"/>
    </source>
</evidence>
<evidence type="ECO:0000256" key="2">
    <source>
        <dbReference type="ARBA" id="ARBA00022475"/>
    </source>
</evidence>
<dbReference type="Proteomes" id="UP000005010">
    <property type="component" value="Chromosome"/>
</dbReference>
<dbReference type="AlphaFoldDB" id="I0EN54"/>
<feature type="transmembrane region" description="Helical" evidence="6">
    <location>
        <begin position="324"/>
        <end position="343"/>
    </location>
</feature>
<keyword evidence="8" id="KW-1185">Reference proteome</keyword>
<feature type="transmembrane region" description="Helical" evidence="6">
    <location>
        <begin position="155"/>
        <end position="179"/>
    </location>
</feature>
<dbReference type="InterPro" id="IPR011701">
    <property type="entry name" value="MFS"/>
</dbReference>
<dbReference type="PATRIC" id="fig|182217.3.peg.1178"/>
<dbReference type="eggNOG" id="COG0738">
    <property type="taxonomic scope" value="Bacteria"/>
</dbReference>
<feature type="transmembrane region" description="Helical" evidence="6">
    <location>
        <begin position="79"/>
        <end position="101"/>
    </location>
</feature>
<keyword evidence="2" id="KW-1003">Cell membrane</keyword>
<feature type="transmembrane region" description="Helical" evidence="6">
    <location>
        <begin position="200"/>
        <end position="225"/>
    </location>
</feature>
<evidence type="ECO:0000256" key="5">
    <source>
        <dbReference type="ARBA" id="ARBA00023136"/>
    </source>
</evidence>
<evidence type="ECO:0000256" key="1">
    <source>
        <dbReference type="ARBA" id="ARBA00004429"/>
    </source>
</evidence>
<feature type="transmembrane region" description="Helical" evidence="6">
    <location>
        <begin position="113"/>
        <end position="135"/>
    </location>
</feature>
<accession>I0EN54</accession>
<dbReference type="GO" id="GO:0005886">
    <property type="term" value="C:plasma membrane"/>
    <property type="evidence" value="ECO:0007669"/>
    <property type="project" value="UniProtKB-SubCell"/>
</dbReference>
<keyword evidence="4 6" id="KW-1133">Transmembrane helix</keyword>
<evidence type="ECO:0000256" key="4">
    <source>
        <dbReference type="ARBA" id="ARBA00022989"/>
    </source>
</evidence>
<feature type="transmembrane region" description="Helical" evidence="6">
    <location>
        <begin position="237"/>
        <end position="258"/>
    </location>
</feature>
<keyword evidence="5 6" id="KW-0472">Membrane</keyword>
<sequence>MVLNDVLIPHLKSLFNLSYFKASLIQFVFFGAYFIGGFSGKIVSQIGYALGIVLGALLSALGCFLMFFVASIFSYPLMLVALFILSSGMVFLSSASNPFILLISPNNEERTMLFVQIFFLLGTTLAPLVGTHFIFNPSIHLDKIAEIRKIELPYLYLASAFLILAIIFYILHKTYFYLISQNIPKNMPLSAKNLLSYKHFILGCLGIFFFMGAETSVGSFLVLTLNDVFHLNKQEASIYLTYFWGSAFFGCIFGATMMQKIAPNICLATNTCLAILILYLILIFQDKSPIELFVLIGMFNSIIFPIISALTLKNLSHLMALGAGFMNIAIIGGAIITPLQGYIIDRLIESHYSLLWAYIVPILCYFYVLFFALKGYKKD</sequence>